<organism evidence="2 3">
    <name type="scientific">Macrostomum lignano</name>
    <dbReference type="NCBI Taxonomy" id="282301"/>
    <lineage>
        <taxon>Eukaryota</taxon>
        <taxon>Metazoa</taxon>
        <taxon>Spiralia</taxon>
        <taxon>Lophotrochozoa</taxon>
        <taxon>Platyhelminthes</taxon>
        <taxon>Rhabditophora</taxon>
        <taxon>Macrostomorpha</taxon>
        <taxon>Macrostomida</taxon>
        <taxon>Macrostomidae</taxon>
        <taxon>Macrostomum</taxon>
    </lineage>
</organism>
<dbReference type="InterPro" id="IPR027417">
    <property type="entry name" value="P-loop_NTPase"/>
</dbReference>
<dbReference type="SMART" id="SM00174">
    <property type="entry name" value="RHO"/>
    <property type="match status" value="1"/>
</dbReference>
<sequence>MLPGPLFDYQFRVIIIGDTMVGKSSLVRYFVEGSADTACEATVGVDFFARLVQLPDGSRIKLTLWDTAGHEKFRSITRSYYRNAVAALIVFDVTNRDSFSSVSAWLKEARLNMTCPDPGLLLVGQKADMSGQRTVSLDEASGLAEQLGLAYIETSAISGHNVEACFRSLAERVYCLLMAGRYAGMSPAWDGVRVGRGVNSSASAAAVRLTANGTEETEGGSGCCS</sequence>
<dbReference type="SMART" id="SM00173">
    <property type="entry name" value="RAS"/>
    <property type="match status" value="1"/>
</dbReference>
<proteinExistence type="inferred from homology"/>
<dbReference type="FunFam" id="3.40.50.300:FF:001329">
    <property type="entry name" value="Small GTP-binding protein, putative"/>
    <property type="match status" value="1"/>
</dbReference>
<dbReference type="PROSITE" id="PS51420">
    <property type="entry name" value="RHO"/>
    <property type="match status" value="1"/>
</dbReference>
<evidence type="ECO:0000313" key="2">
    <source>
        <dbReference type="EMBL" id="PAA51518.1"/>
    </source>
</evidence>
<accession>A0A267DQE3</accession>
<dbReference type="EMBL" id="NIVC01003411">
    <property type="protein sequence ID" value="PAA51518.1"/>
    <property type="molecule type" value="Genomic_DNA"/>
</dbReference>
<comment type="caution">
    <text evidence="2">The sequence shown here is derived from an EMBL/GenBank/DDBJ whole genome shotgun (WGS) entry which is preliminary data.</text>
</comment>
<dbReference type="SUPFAM" id="SSF52540">
    <property type="entry name" value="P-loop containing nucleoside triphosphate hydrolases"/>
    <property type="match status" value="1"/>
</dbReference>
<dbReference type="OrthoDB" id="9989112at2759"/>
<dbReference type="SMART" id="SM00176">
    <property type="entry name" value="RAN"/>
    <property type="match status" value="1"/>
</dbReference>
<dbReference type="InterPro" id="IPR050209">
    <property type="entry name" value="Rab_GTPases_membrane_traffic"/>
</dbReference>
<dbReference type="InterPro" id="IPR005225">
    <property type="entry name" value="Small_GTP-bd"/>
</dbReference>
<dbReference type="PRINTS" id="PR00449">
    <property type="entry name" value="RASTRNSFRMNG"/>
</dbReference>
<dbReference type="GO" id="GO:0003924">
    <property type="term" value="F:GTPase activity"/>
    <property type="evidence" value="ECO:0007669"/>
    <property type="project" value="InterPro"/>
</dbReference>
<evidence type="ECO:0008006" key="4">
    <source>
        <dbReference type="Google" id="ProtNLM"/>
    </source>
</evidence>
<reference evidence="2 3" key="1">
    <citation type="submission" date="2017-06" db="EMBL/GenBank/DDBJ databases">
        <title>A platform for efficient transgenesis in Macrostomum lignano, a flatworm model organism for stem cell research.</title>
        <authorList>
            <person name="Berezikov E."/>
        </authorList>
    </citation>
    <scope>NUCLEOTIDE SEQUENCE [LARGE SCALE GENOMIC DNA]</scope>
    <source>
        <strain evidence="2">DV1</strain>
        <tissue evidence="2">Whole organism</tissue>
    </source>
</reference>
<dbReference type="NCBIfam" id="TIGR00231">
    <property type="entry name" value="small_GTP"/>
    <property type="match status" value="1"/>
</dbReference>
<keyword evidence="3" id="KW-1185">Reference proteome</keyword>
<evidence type="ECO:0000313" key="3">
    <source>
        <dbReference type="Proteomes" id="UP000215902"/>
    </source>
</evidence>
<dbReference type="AlphaFoldDB" id="A0A267DQE3"/>
<dbReference type="InterPro" id="IPR001806">
    <property type="entry name" value="Small_GTPase"/>
</dbReference>
<dbReference type="PROSITE" id="PS51421">
    <property type="entry name" value="RAS"/>
    <property type="match status" value="1"/>
</dbReference>
<dbReference type="STRING" id="282301.A0A267DQE3"/>
<dbReference type="PROSITE" id="PS51419">
    <property type="entry name" value="RAB"/>
    <property type="match status" value="1"/>
</dbReference>
<protein>
    <recommendedName>
        <fullName evidence="4">Ras-related protein Rab-39B</fullName>
    </recommendedName>
</protein>
<evidence type="ECO:0000256" key="1">
    <source>
        <dbReference type="ARBA" id="ARBA00006270"/>
    </source>
</evidence>
<dbReference type="SMART" id="SM00175">
    <property type="entry name" value="RAB"/>
    <property type="match status" value="1"/>
</dbReference>
<dbReference type="PANTHER" id="PTHR47979">
    <property type="entry name" value="DRAB11-RELATED"/>
    <property type="match status" value="1"/>
</dbReference>
<name>A0A267DQE3_9PLAT</name>
<dbReference type="GO" id="GO:0005525">
    <property type="term" value="F:GTP binding"/>
    <property type="evidence" value="ECO:0007669"/>
    <property type="project" value="InterPro"/>
</dbReference>
<dbReference type="Pfam" id="PF00071">
    <property type="entry name" value="Ras"/>
    <property type="match status" value="1"/>
</dbReference>
<comment type="similarity">
    <text evidence="1">Belongs to the small GTPase superfamily. Rab family.</text>
</comment>
<dbReference type="Proteomes" id="UP000215902">
    <property type="component" value="Unassembled WGS sequence"/>
</dbReference>
<dbReference type="Gene3D" id="3.40.50.300">
    <property type="entry name" value="P-loop containing nucleotide triphosphate hydrolases"/>
    <property type="match status" value="1"/>
</dbReference>
<gene>
    <name evidence="2" type="ORF">BOX15_Mlig023384g4</name>
</gene>